<evidence type="ECO:0000259" key="2">
    <source>
        <dbReference type="Pfam" id="PF00888"/>
    </source>
</evidence>
<name>A0A1J4JB36_9EUKA</name>
<dbReference type="OrthoDB" id="27073at2759"/>
<evidence type="ECO:0000313" key="4">
    <source>
        <dbReference type="Proteomes" id="UP000179807"/>
    </source>
</evidence>
<dbReference type="GeneID" id="94830067"/>
<dbReference type="RefSeq" id="XP_068349018.1">
    <property type="nucleotide sequence ID" value="XM_068495363.1"/>
</dbReference>
<dbReference type="SUPFAM" id="SSF75632">
    <property type="entry name" value="Cullin homology domain"/>
    <property type="match status" value="1"/>
</dbReference>
<organism evidence="3 4">
    <name type="scientific">Tritrichomonas foetus</name>
    <dbReference type="NCBI Taxonomy" id="1144522"/>
    <lineage>
        <taxon>Eukaryota</taxon>
        <taxon>Metamonada</taxon>
        <taxon>Parabasalia</taxon>
        <taxon>Tritrichomonadida</taxon>
        <taxon>Tritrichomonadidae</taxon>
        <taxon>Tritrichomonas</taxon>
    </lineage>
</organism>
<feature type="domain" description="Cullin N-terminal" evidence="2">
    <location>
        <begin position="8"/>
        <end position="431"/>
    </location>
</feature>
<dbReference type="InterPro" id="IPR016159">
    <property type="entry name" value="Cullin_repeat-like_dom_sf"/>
</dbReference>
<accession>A0A1J4JB36</accession>
<reference evidence="3" key="1">
    <citation type="submission" date="2016-10" db="EMBL/GenBank/DDBJ databases">
        <authorList>
            <person name="Benchimol M."/>
            <person name="Almeida L.G."/>
            <person name="Vasconcelos A.T."/>
            <person name="Perreira-Neves A."/>
            <person name="Rosa I.A."/>
            <person name="Tasca T."/>
            <person name="Bogo M.R."/>
            <person name="de Souza W."/>
        </authorList>
    </citation>
    <scope>NUCLEOTIDE SEQUENCE [LARGE SCALE GENOMIC DNA]</scope>
    <source>
        <strain evidence="3">K</strain>
    </source>
</reference>
<keyword evidence="4" id="KW-1185">Reference proteome</keyword>
<dbReference type="VEuPathDB" id="TrichDB:TRFO_10292"/>
<dbReference type="Proteomes" id="UP000179807">
    <property type="component" value="Unassembled WGS sequence"/>
</dbReference>
<dbReference type="EMBL" id="MLAK01001215">
    <property type="protein sequence ID" value="OHS95881.1"/>
    <property type="molecule type" value="Genomic_DNA"/>
</dbReference>
<dbReference type="SUPFAM" id="SSF74788">
    <property type="entry name" value="Cullin repeat-like"/>
    <property type="match status" value="1"/>
</dbReference>
<dbReference type="InterPro" id="IPR036317">
    <property type="entry name" value="Cullin_homology_sf"/>
</dbReference>
<proteinExistence type="inferred from homology"/>
<evidence type="ECO:0000313" key="3">
    <source>
        <dbReference type="EMBL" id="OHS95881.1"/>
    </source>
</evidence>
<comment type="caution">
    <text evidence="3">The sequence shown here is derived from an EMBL/GenBank/DDBJ whole genome shotgun (WGS) entry which is preliminary data.</text>
</comment>
<dbReference type="InterPro" id="IPR036388">
    <property type="entry name" value="WH-like_DNA-bd_sf"/>
</dbReference>
<dbReference type="Pfam" id="PF00888">
    <property type="entry name" value="Cullin"/>
    <property type="match status" value="1"/>
</dbReference>
<protein>
    <recommendedName>
        <fullName evidence="2">Cullin N-terminal domain-containing protein</fullName>
    </recommendedName>
</protein>
<dbReference type="GO" id="GO:0006511">
    <property type="term" value="P:ubiquitin-dependent protein catabolic process"/>
    <property type="evidence" value="ECO:0007669"/>
    <property type="project" value="InterPro"/>
</dbReference>
<gene>
    <name evidence="3" type="ORF">TRFO_10292</name>
</gene>
<dbReference type="InterPro" id="IPR001373">
    <property type="entry name" value="Cullin_N"/>
</dbReference>
<comment type="similarity">
    <text evidence="1">Belongs to the cullin family.</text>
</comment>
<dbReference type="SUPFAM" id="SSF46785">
    <property type="entry name" value="Winged helix' DNA-binding domain"/>
    <property type="match status" value="1"/>
</dbReference>
<sequence>MNETNKLEELQQDVINFISSPGDYLFESVYQRIYQICQSSGKQEIKNVVSIIIQQICESATTLPPQENESNIDLLNRRLDRFKQDIILIANIFSYYDSHAEKGEKVHEIAVQTILSKYFLLETTVTVLQKDISDIFNPVLRNQVAVPESVKSISSFVHIMNEDLYKRIFDNTLTNEVNFYFQTLNLEEMPIFDRINSLYEIYTRVNEVLSESLQSNTVTLFKELFCNGVMQKDIDVLVSQASIMKIEDPELLGKLYFLVKLGPSQWENNFVTFLTGSVRSRLEDIFNINNSSNSSNPATLQPNNSNLVTVNGNNVSIGSSYAENFYEYTQKVSEIYSELMNTIQNYLGNSELVTRFVYNTFSRFLGDQNFPHELCIFLDKTLEPAPFLTVLGRFLKSDTSFEENYGIFLAHRLLSNPNPEAEEVLLKVMTEAGVVLEKPMSMLSDFNTAPKLTENVLNTEVSLVMLNRFYWSSLHIPEFTPPKIFTDMFDHAVAAMKYDTFRKNVRMSDRYSTVEFSDGTTTFSLPFTHACIVQTVLSDGPINKFELCNRLIIRYIDALPAIKFLIQAKILHVEDDILSFLGPPATTFNESGETIEPERAPEDPVLYTNCSDQINAAILRFLKQKRFAGIEEIKEAVYNTVPNKFPVTDEKISACLKKMLEKELIMHHGGNTNSYRYCRH</sequence>
<dbReference type="Gene3D" id="1.10.10.10">
    <property type="entry name" value="Winged helix-like DNA-binding domain superfamily/Winged helix DNA-binding domain"/>
    <property type="match status" value="1"/>
</dbReference>
<evidence type="ECO:0000256" key="1">
    <source>
        <dbReference type="ARBA" id="ARBA00006019"/>
    </source>
</evidence>
<dbReference type="Gene3D" id="1.20.1310.10">
    <property type="entry name" value="Cullin Repeats"/>
    <property type="match status" value="1"/>
</dbReference>
<dbReference type="AlphaFoldDB" id="A0A1J4JB36"/>
<dbReference type="InterPro" id="IPR036390">
    <property type="entry name" value="WH_DNA-bd_sf"/>
</dbReference>
<dbReference type="GO" id="GO:0031625">
    <property type="term" value="F:ubiquitin protein ligase binding"/>
    <property type="evidence" value="ECO:0007669"/>
    <property type="project" value="InterPro"/>
</dbReference>